<evidence type="ECO:0000259" key="1">
    <source>
        <dbReference type="Pfam" id="PF23624"/>
    </source>
</evidence>
<dbReference type="CDD" id="cd19958">
    <property type="entry name" value="pyocin_knob"/>
    <property type="match status" value="1"/>
</dbReference>
<gene>
    <name evidence="2" type="ORF">vB_SscM-1_123</name>
</gene>
<reference evidence="3" key="1">
    <citation type="submission" date="2016-04" db="EMBL/GenBank/DDBJ databases">
        <authorList>
            <person name="Gasior T."/>
        </authorList>
    </citation>
    <scope>NUCLEOTIDE SEQUENCE [LARGE SCALE GENOMIC DNA]</scope>
</reference>
<proteinExistence type="predicted"/>
<protein>
    <recommendedName>
        <fullName evidence="1">ORF68 C-terminal domain-containing protein</fullName>
    </recommendedName>
</protein>
<name>A0A1X9I9J1_9CAUD</name>
<sequence>MALDNFNELTKNNNVKDMTDAINSIGLELSKPRNVFELVSDLQVQVKNTQLKAITTDKGLSKVPTGTRILDVKEVGVYYYSASTLATKTDKPEMNSQDTVLVVTPTNDASVVVQTIYPLTVSGNAIQQAYRVVIGNTAGDWVYLKGLVGGNTNSISGVNLDTFSTPGEYFISGSTGLPEGETEGLLKVYRGTNNKIVQEFISSLTKSKYFKITSISTGWIKELEPKTLSKYTLGGINDEGQGTFGLLIYISDNKTFQQAITDHIAKTGQPTFTFYVQGGVTGNPLGGLSGRGIFVCESTSESALSNNLYGVYHVISTLGTLITGSVIGGDWRIPKGSDSTTTLWTGVKEFTSKTTETMNYSSNDFDYFKVYVTIGGTNSNSIYRQGFEFGKHSANKYKVSSVNVPSSGTTLEYFMCSISFNGNKFTIDEYNTKTNGKCYVTEIVGIKRPI</sequence>
<dbReference type="EMBL" id="KX171212">
    <property type="protein sequence ID" value="ANT44787.1"/>
    <property type="molecule type" value="Genomic_DNA"/>
</dbReference>
<keyword evidence="3" id="KW-1185">Reference proteome</keyword>
<dbReference type="Pfam" id="PF23624">
    <property type="entry name" value="ORF68_C"/>
    <property type="match status" value="1"/>
</dbReference>
<evidence type="ECO:0000313" key="2">
    <source>
        <dbReference type="EMBL" id="ANT44787.1"/>
    </source>
</evidence>
<accession>A0A1X9I9J1</accession>
<organism evidence="2 3">
    <name type="scientific">Staphylococcus phage vB_SscM-1</name>
    <dbReference type="NCBI Taxonomy" id="1868844"/>
    <lineage>
        <taxon>Viruses</taxon>
        <taxon>Duplodnaviria</taxon>
        <taxon>Heunggongvirae</taxon>
        <taxon>Uroviricota</taxon>
        <taxon>Caudoviricetes</taxon>
        <taxon>Herelleviridae</taxon>
        <taxon>Twortvirinae</taxon>
        <taxon>Sciuriunavirus</taxon>
        <taxon>Sciuriunavirus SscM1</taxon>
    </lineage>
</organism>
<dbReference type="Proteomes" id="UP000224459">
    <property type="component" value="Segment"/>
</dbReference>
<evidence type="ECO:0000313" key="3">
    <source>
        <dbReference type="Proteomes" id="UP000224459"/>
    </source>
</evidence>
<dbReference type="InterPro" id="IPR057110">
    <property type="entry name" value="ORF68_C"/>
</dbReference>
<feature type="domain" description="ORF68 C-terminal" evidence="1">
    <location>
        <begin position="339"/>
        <end position="447"/>
    </location>
</feature>